<dbReference type="InterPro" id="IPR036388">
    <property type="entry name" value="WH-like_DNA-bd_sf"/>
</dbReference>
<evidence type="ECO:0000256" key="6">
    <source>
        <dbReference type="PROSITE-ProRule" id="PRU00089"/>
    </source>
</evidence>
<dbReference type="Pfam" id="PF00250">
    <property type="entry name" value="Forkhead"/>
    <property type="match status" value="1"/>
</dbReference>
<evidence type="ECO:0000313" key="9">
    <source>
        <dbReference type="EMBL" id="CAL1570202.1"/>
    </source>
</evidence>
<evidence type="ECO:0000256" key="4">
    <source>
        <dbReference type="ARBA" id="ARBA00023125"/>
    </source>
</evidence>
<keyword evidence="2" id="KW-0963">Cytoplasm</keyword>
<feature type="region of interest" description="Disordered" evidence="7">
    <location>
        <begin position="63"/>
        <end position="112"/>
    </location>
</feature>
<evidence type="ECO:0000313" key="10">
    <source>
        <dbReference type="Proteomes" id="UP001497482"/>
    </source>
</evidence>
<evidence type="ECO:0000256" key="5">
    <source>
        <dbReference type="ARBA" id="ARBA00023163"/>
    </source>
</evidence>
<dbReference type="InterPro" id="IPR036390">
    <property type="entry name" value="WH_DNA-bd_sf"/>
</dbReference>
<dbReference type="Gene3D" id="1.10.10.10">
    <property type="entry name" value="Winged helix-like DNA-binding domain superfamily/Winged helix DNA-binding domain"/>
    <property type="match status" value="1"/>
</dbReference>
<dbReference type="GO" id="GO:0000978">
    <property type="term" value="F:RNA polymerase II cis-regulatory region sequence-specific DNA binding"/>
    <property type="evidence" value="ECO:0007669"/>
    <property type="project" value="TreeGrafter"/>
</dbReference>
<dbReference type="GO" id="GO:0005634">
    <property type="term" value="C:nucleus"/>
    <property type="evidence" value="ECO:0007669"/>
    <property type="project" value="UniProtKB-SubCell"/>
</dbReference>
<keyword evidence="3" id="KW-0805">Transcription regulation</keyword>
<evidence type="ECO:0000259" key="8">
    <source>
        <dbReference type="PROSITE" id="PS50039"/>
    </source>
</evidence>
<dbReference type="EMBL" id="OZ035832">
    <property type="protein sequence ID" value="CAL1570202.1"/>
    <property type="molecule type" value="Genomic_DNA"/>
</dbReference>
<keyword evidence="4 6" id="KW-0238">DNA-binding</keyword>
<name>A0AAV2J2E9_KNICA</name>
<evidence type="ECO:0000256" key="3">
    <source>
        <dbReference type="ARBA" id="ARBA00023015"/>
    </source>
</evidence>
<dbReference type="GO" id="GO:0005737">
    <property type="term" value="C:cytoplasm"/>
    <property type="evidence" value="ECO:0007669"/>
    <property type="project" value="UniProtKB-SubCell"/>
</dbReference>
<dbReference type="PANTHER" id="PTHR45767:SF1">
    <property type="entry name" value="FORKHEAD BOX PROTEIN O1"/>
    <property type="match status" value="1"/>
</dbReference>
<organism evidence="9 10">
    <name type="scientific">Knipowitschia caucasica</name>
    <name type="common">Caucasian dwarf goby</name>
    <name type="synonym">Pomatoschistus caucasicus</name>
    <dbReference type="NCBI Taxonomy" id="637954"/>
    <lineage>
        <taxon>Eukaryota</taxon>
        <taxon>Metazoa</taxon>
        <taxon>Chordata</taxon>
        <taxon>Craniata</taxon>
        <taxon>Vertebrata</taxon>
        <taxon>Euteleostomi</taxon>
        <taxon>Actinopterygii</taxon>
        <taxon>Neopterygii</taxon>
        <taxon>Teleostei</taxon>
        <taxon>Neoteleostei</taxon>
        <taxon>Acanthomorphata</taxon>
        <taxon>Gobiaria</taxon>
        <taxon>Gobiiformes</taxon>
        <taxon>Gobioidei</taxon>
        <taxon>Gobiidae</taxon>
        <taxon>Gobiinae</taxon>
        <taxon>Knipowitschia</taxon>
    </lineage>
</organism>
<feature type="DNA-binding region" description="Fork-head" evidence="6">
    <location>
        <begin position="200"/>
        <end position="250"/>
    </location>
</feature>
<comment type="subcellular location">
    <subcellularLocation>
        <location evidence="1">Cytoplasm</location>
    </subcellularLocation>
    <subcellularLocation>
        <location evidence="6">Nucleus</location>
    </subcellularLocation>
</comment>
<proteinExistence type="predicted"/>
<dbReference type="PANTHER" id="PTHR45767">
    <property type="entry name" value="FORKHEAD BOX PROTEIN O"/>
    <property type="match status" value="1"/>
</dbReference>
<dbReference type="PROSITE" id="PS50039">
    <property type="entry name" value="FORK_HEAD_3"/>
    <property type="match status" value="1"/>
</dbReference>
<keyword evidence="6" id="KW-0539">Nucleus</keyword>
<gene>
    <name evidence="9" type="ORF">KC01_LOCUS2534</name>
</gene>
<dbReference type="SMART" id="SM00339">
    <property type="entry name" value="FH"/>
    <property type="match status" value="1"/>
</dbReference>
<feature type="compositionally biased region" description="Low complexity" evidence="7">
    <location>
        <begin position="182"/>
        <end position="196"/>
    </location>
</feature>
<sequence length="349" mass="38635">MLYTPDRVHRYKQAATRTHSRCDHCYEAKSALDHFWITFTHGMTMAESVQAHLVVEIDPEFEPLSRPRSCTWPLPRPEFLTPADSNTSSPAPSVKQEPGSGGGFGGGGGDFISNLSLLEESEDFPENDPSALLCQDFCQDSALQPPPLHTKQQQQQQHHLLQHQSPQLTQPQVPLLSTPGTSSASAAAQRKSSSSRRNAWGNMSYADLITKAIESSPESRLTLSQIYDWMVKSVPYFKDKGDSNSSAGWKKHADMEHWCVLKCFQNITQDSEKPKLSPLLLPPFPVDLGVLCSHRLQRRLGVMRSRVVTQAVWLSVTGPSSVEVQVGLEELDTGPGTSLVLTKSSQMEQ</sequence>
<evidence type="ECO:0000256" key="1">
    <source>
        <dbReference type="ARBA" id="ARBA00004496"/>
    </source>
</evidence>
<dbReference type="Proteomes" id="UP001497482">
    <property type="component" value="Chromosome 10"/>
</dbReference>
<protein>
    <recommendedName>
        <fullName evidence="8">Fork-head domain-containing protein</fullName>
    </recommendedName>
</protein>
<dbReference type="SUPFAM" id="SSF46785">
    <property type="entry name" value="Winged helix' DNA-binding domain"/>
    <property type="match status" value="1"/>
</dbReference>
<dbReference type="InterPro" id="IPR001766">
    <property type="entry name" value="Fork_head_dom"/>
</dbReference>
<feature type="region of interest" description="Disordered" evidence="7">
    <location>
        <begin position="143"/>
        <end position="196"/>
    </location>
</feature>
<keyword evidence="10" id="KW-1185">Reference proteome</keyword>
<dbReference type="AlphaFoldDB" id="A0AAV2J2E9"/>
<evidence type="ECO:0000256" key="2">
    <source>
        <dbReference type="ARBA" id="ARBA00022490"/>
    </source>
</evidence>
<feature type="compositionally biased region" description="Low complexity" evidence="7">
    <location>
        <begin position="149"/>
        <end position="172"/>
    </location>
</feature>
<feature type="compositionally biased region" description="Gly residues" evidence="7">
    <location>
        <begin position="99"/>
        <end position="110"/>
    </location>
</feature>
<feature type="domain" description="Fork-head" evidence="8">
    <location>
        <begin position="200"/>
        <end position="250"/>
    </location>
</feature>
<reference evidence="9 10" key="1">
    <citation type="submission" date="2024-04" db="EMBL/GenBank/DDBJ databases">
        <authorList>
            <person name="Waldvogel A.-M."/>
            <person name="Schoenle A."/>
        </authorList>
    </citation>
    <scope>NUCLEOTIDE SEQUENCE [LARGE SCALE GENOMIC DNA]</scope>
</reference>
<dbReference type="GO" id="GO:0000981">
    <property type="term" value="F:DNA-binding transcription factor activity, RNA polymerase II-specific"/>
    <property type="evidence" value="ECO:0007669"/>
    <property type="project" value="TreeGrafter"/>
</dbReference>
<keyword evidence="5" id="KW-0804">Transcription</keyword>
<accession>A0AAV2J2E9</accession>
<evidence type="ECO:0000256" key="7">
    <source>
        <dbReference type="SAM" id="MobiDB-lite"/>
    </source>
</evidence>